<dbReference type="Pfam" id="PF00651">
    <property type="entry name" value="BTB"/>
    <property type="match status" value="1"/>
</dbReference>
<dbReference type="Gene3D" id="3.30.160.60">
    <property type="entry name" value="Classic Zinc Finger"/>
    <property type="match status" value="2"/>
</dbReference>
<dbReference type="PROSITE" id="PS50097">
    <property type="entry name" value="BTB"/>
    <property type="match status" value="1"/>
</dbReference>
<dbReference type="PROSITE" id="PS00028">
    <property type="entry name" value="ZINC_FINGER_C2H2_1"/>
    <property type="match status" value="2"/>
</dbReference>
<evidence type="ECO:0000256" key="1">
    <source>
        <dbReference type="ARBA" id="ARBA00004123"/>
    </source>
</evidence>
<feature type="compositionally biased region" description="Polar residues" evidence="8">
    <location>
        <begin position="124"/>
        <end position="133"/>
    </location>
</feature>
<dbReference type="InterPro" id="IPR013087">
    <property type="entry name" value="Znf_C2H2_type"/>
</dbReference>
<dbReference type="Proteomes" id="UP000830375">
    <property type="component" value="Unassembled WGS sequence"/>
</dbReference>
<evidence type="ECO:0000256" key="6">
    <source>
        <dbReference type="ARBA" id="ARBA00023242"/>
    </source>
</evidence>
<gene>
    <name evidence="11" type="ORF">H4Q32_010771</name>
</gene>
<evidence type="ECO:0000256" key="8">
    <source>
        <dbReference type="SAM" id="MobiDB-lite"/>
    </source>
</evidence>
<sequence>MSLKILWRLHQPLKRTQACGFALRTLNGLNSVPGNRLNCTTLASSASTQNLFKDWRNCHTTLHQNRYFLQRGVCQRPHFEVQTPFCSKTWSLQMRLQSTTTATKSVLKQGGMPGKRTFKGPRTKQPSRTTQPSLEEDMMQCIAYATADLYHLPTLCHDLIAHGFVEIKEFPRDASNVLVMGTENAAKPYDSGTIFVFRGNSKLHRGIFLFNEELDYEQVVLEKFAFSNALSLSVKLAIWEVSLDNFVESIQSIPEMLKSGQRVKLSRAEVMQKIGELFSLRHCINLSSDLLITPDFYWDREDLEQLYDKTYLMRNHLSEKHSLRLEWMIVVLIAIEVMFELARWRKMDLAHHGLVLLKRLNAQREFGFLCDCTVAIGDVLFKAHKAVLAAFSNYFRMLFIHQDSDCVRLKPSDIQADIFSYLLNLMYTGKFTTQPIDPLRLEQGVKFLHAYPLLQEASLLINPESQYAPLTNSLYGIQIPDQSHSLPRRNTACRDDVYAKNTENAGREFLEMSDYRSPQPVGIESPTQNPTATMVQHLTYGIMSKSALSRKHYACNYCGMRFNQRCKLKEHLLLHTNQATEPQVTVSMQNGHTIDLEGQDMEEDHLHADSDVISDTDQQAWMEDTPPPSEIADIDNLEGTEMGREMKRRKFECPTCARKFIQKSHWREHMYIHTGKPYKCSACGKNFCRANQAARHVCLSQDADSYIMVNKQSLVLCGGEDNSQVEALFQSSERPYKCSMCAAPFASPSKVPKHQCLTESEAVPLAENSAGENLNKDLETTSEVTISS</sequence>
<keyword evidence="4 7" id="KW-0863">Zinc-finger</keyword>
<keyword evidence="5" id="KW-0862">Zinc</keyword>
<proteinExistence type="predicted"/>
<feature type="region of interest" description="Disordered" evidence="8">
    <location>
        <begin position="107"/>
        <end position="133"/>
    </location>
</feature>
<evidence type="ECO:0000256" key="3">
    <source>
        <dbReference type="ARBA" id="ARBA00022737"/>
    </source>
</evidence>
<evidence type="ECO:0000256" key="2">
    <source>
        <dbReference type="ARBA" id="ARBA00022723"/>
    </source>
</evidence>
<protein>
    <submittedName>
        <fullName evidence="11">Zinc finger and BTB domain-containing protein 2</fullName>
    </submittedName>
</protein>
<reference evidence="11 12" key="1">
    <citation type="submission" date="2022-01" db="EMBL/GenBank/DDBJ databases">
        <title>A high-quality chromosome-level genome assembly of rohu carp, Labeo rohita.</title>
        <authorList>
            <person name="Arick M.A. II"/>
            <person name="Hsu C.-Y."/>
            <person name="Magbanua Z."/>
            <person name="Pechanova O."/>
            <person name="Grover C."/>
            <person name="Miller E."/>
            <person name="Thrash A."/>
            <person name="Ezzel L."/>
            <person name="Alam S."/>
            <person name="Benzie J."/>
            <person name="Hamilton M."/>
            <person name="Karsi A."/>
            <person name="Lawrence M.L."/>
            <person name="Peterson D.G."/>
        </authorList>
    </citation>
    <scope>NUCLEOTIDE SEQUENCE [LARGE SCALE GENOMIC DNA]</scope>
    <source>
        <strain evidence="12">BAU-BD-2019</strain>
        <tissue evidence="11">Blood</tissue>
    </source>
</reference>
<feature type="domain" description="C2H2-type" evidence="10">
    <location>
        <begin position="553"/>
        <end position="580"/>
    </location>
</feature>
<dbReference type="SMART" id="SM00355">
    <property type="entry name" value="ZnF_C2H2"/>
    <property type="match status" value="3"/>
</dbReference>
<dbReference type="PROSITE" id="PS50157">
    <property type="entry name" value="ZINC_FINGER_C2H2_2"/>
    <property type="match status" value="4"/>
</dbReference>
<dbReference type="InterPro" id="IPR000210">
    <property type="entry name" value="BTB/POZ_dom"/>
</dbReference>
<evidence type="ECO:0000259" key="10">
    <source>
        <dbReference type="PROSITE" id="PS50157"/>
    </source>
</evidence>
<feature type="domain" description="C2H2-type" evidence="10">
    <location>
        <begin position="651"/>
        <end position="678"/>
    </location>
</feature>
<keyword evidence="3" id="KW-0677">Repeat</keyword>
<evidence type="ECO:0000256" key="5">
    <source>
        <dbReference type="ARBA" id="ARBA00022833"/>
    </source>
</evidence>
<evidence type="ECO:0000259" key="9">
    <source>
        <dbReference type="PROSITE" id="PS50097"/>
    </source>
</evidence>
<dbReference type="PANTHER" id="PTHR24394:SF53">
    <property type="entry name" value="ZINC FINGER AND BTB DOMAIN CONTAINING 2"/>
    <property type="match status" value="1"/>
</dbReference>
<feature type="domain" description="BTB" evidence="9">
    <location>
        <begin position="370"/>
        <end position="435"/>
    </location>
</feature>
<dbReference type="Pfam" id="PF02582">
    <property type="entry name" value="DUF155"/>
    <property type="match status" value="1"/>
</dbReference>
<dbReference type="Gene3D" id="3.30.710.10">
    <property type="entry name" value="Potassium Channel Kv1.1, Chain A"/>
    <property type="match status" value="1"/>
</dbReference>
<dbReference type="Pfam" id="PF00096">
    <property type="entry name" value="zf-C2H2"/>
    <property type="match status" value="2"/>
</dbReference>
<organism evidence="11 12">
    <name type="scientific">Labeo rohita</name>
    <name type="common">Indian major carp</name>
    <name type="synonym">Cyprinus rohita</name>
    <dbReference type="NCBI Taxonomy" id="84645"/>
    <lineage>
        <taxon>Eukaryota</taxon>
        <taxon>Metazoa</taxon>
        <taxon>Chordata</taxon>
        <taxon>Craniata</taxon>
        <taxon>Vertebrata</taxon>
        <taxon>Euteleostomi</taxon>
        <taxon>Actinopterygii</taxon>
        <taxon>Neopterygii</taxon>
        <taxon>Teleostei</taxon>
        <taxon>Ostariophysi</taxon>
        <taxon>Cypriniformes</taxon>
        <taxon>Cyprinidae</taxon>
        <taxon>Labeoninae</taxon>
        <taxon>Labeonini</taxon>
        <taxon>Labeo</taxon>
    </lineage>
</organism>
<evidence type="ECO:0000313" key="12">
    <source>
        <dbReference type="Proteomes" id="UP000830375"/>
    </source>
</evidence>
<feature type="domain" description="C2H2-type" evidence="10">
    <location>
        <begin position="678"/>
        <end position="696"/>
    </location>
</feature>
<keyword evidence="12" id="KW-1185">Reference proteome</keyword>
<keyword evidence="6" id="KW-0539">Nucleus</keyword>
<dbReference type="SUPFAM" id="SSF54695">
    <property type="entry name" value="POZ domain"/>
    <property type="match status" value="1"/>
</dbReference>
<dbReference type="SUPFAM" id="SSF57667">
    <property type="entry name" value="beta-beta-alpha zinc fingers"/>
    <property type="match status" value="2"/>
</dbReference>
<dbReference type="InterPro" id="IPR003734">
    <property type="entry name" value="DUF155"/>
</dbReference>
<dbReference type="EMBL" id="JACTAM010000017">
    <property type="protein sequence ID" value="KAI2654142.1"/>
    <property type="molecule type" value="Genomic_DNA"/>
</dbReference>
<keyword evidence="2" id="KW-0479">Metal-binding</keyword>
<feature type="domain" description="C2H2-type" evidence="10">
    <location>
        <begin position="736"/>
        <end position="764"/>
    </location>
</feature>
<dbReference type="InterPro" id="IPR011333">
    <property type="entry name" value="SKP1/BTB/POZ_sf"/>
</dbReference>
<evidence type="ECO:0000256" key="7">
    <source>
        <dbReference type="PROSITE-ProRule" id="PRU00042"/>
    </source>
</evidence>
<name>A0ABQ8LU30_LABRO</name>
<feature type="region of interest" description="Disordered" evidence="8">
    <location>
        <begin position="767"/>
        <end position="788"/>
    </location>
</feature>
<dbReference type="InterPro" id="IPR036236">
    <property type="entry name" value="Znf_C2H2_sf"/>
</dbReference>
<dbReference type="PANTHER" id="PTHR24394">
    <property type="entry name" value="ZINC FINGER PROTEIN"/>
    <property type="match status" value="1"/>
</dbReference>
<comment type="subcellular location">
    <subcellularLocation>
        <location evidence="1">Nucleus</location>
    </subcellularLocation>
</comment>
<dbReference type="SMART" id="SM00225">
    <property type="entry name" value="BTB"/>
    <property type="match status" value="1"/>
</dbReference>
<accession>A0ABQ8LU30</accession>
<evidence type="ECO:0000313" key="11">
    <source>
        <dbReference type="EMBL" id="KAI2654142.1"/>
    </source>
</evidence>
<evidence type="ECO:0000256" key="4">
    <source>
        <dbReference type="ARBA" id="ARBA00022771"/>
    </source>
</evidence>
<comment type="caution">
    <text evidence="11">The sequence shown here is derived from an EMBL/GenBank/DDBJ whole genome shotgun (WGS) entry which is preliminary data.</text>
</comment>